<comment type="cofactor">
    <cofactor evidence="4">
        <name>Zn(2+)</name>
        <dbReference type="ChEBI" id="CHEBI:29105"/>
    </cofactor>
    <text evidence="4">Binds 1 zinc ion per subunit.</text>
</comment>
<keyword evidence="4" id="KW-0479">Metal-binding</keyword>
<dbReference type="PANTHER" id="PTHR46499:SF1">
    <property type="entry name" value="QUEUINE TRNA-RIBOSYLTRANSFERASE"/>
    <property type="match status" value="1"/>
</dbReference>
<dbReference type="Gene3D" id="3.20.20.105">
    <property type="entry name" value="Queuine tRNA-ribosyltransferase-like"/>
    <property type="match status" value="1"/>
</dbReference>
<dbReference type="NCBIfam" id="TIGR00449">
    <property type="entry name" value="tgt_general"/>
    <property type="match status" value="1"/>
</dbReference>
<evidence type="ECO:0000256" key="1">
    <source>
        <dbReference type="ARBA" id="ARBA00022676"/>
    </source>
</evidence>
<organism evidence="6 7">
    <name type="scientific">Candidatus Shapirobacteria bacterium CG08_land_8_20_14_0_20_39_18</name>
    <dbReference type="NCBI Taxonomy" id="1974883"/>
    <lineage>
        <taxon>Bacteria</taxon>
        <taxon>Candidatus Shapironibacteriota</taxon>
    </lineage>
</organism>
<dbReference type="EMBL" id="PEYO01000013">
    <property type="protein sequence ID" value="PIU03629.1"/>
    <property type="molecule type" value="Genomic_DNA"/>
</dbReference>
<comment type="subunit">
    <text evidence="4">Homodimer. Within each dimer, one monomer is responsible for RNA recognition and catalysis, while the other monomer binds to the replacement base PreQ1.</text>
</comment>
<comment type="caution">
    <text evidence="4">Lacks conserved residue(s) required for the propagation of feature annotation.</text>
</comment>
<dbReference type="GO" id="GO:0046872">
    <property type="term" value="F:metal ion binding"/>
    <property type="evidence" value="ECO:0007669"/>
    <property type="project" value="UniProtKB-KW"/>
</dbReference>
<dbReference type="GO" id="GO:0008616">
    <property type="term" value="P:tRNA queuosine(34) biosynthetic process"/>
    <property type="evidence" value="ECO:0007669"/>
    <property type="project" value="UniProtKB-UniRule"/>
</dbReference>
<evidence type="ECO:0000256" key="2">
    <source>
        <dbReference type="ARBA" id="ARBA00022679"/>
    </source>
</evidence>
<feature type="active site" description="Proton acceptor" evidence="4">
    <location>
        <position position="92"/>
    </location>
</feature>
<evidence type="ECO:0000313" key="6">
    <source>
        <dbReference type="EMBL" id="PIU03629.1"/>
    </source>
</evidence>
<comment type="function">
    <text evidence="4">Catalyzes the base-exchange of a guanine (G) residue with the queuine precursor 7-aminomethyl-7-deazaguanine (PreQ1) at position 34 (anticodon wobble position) in tRNAs with GU(N) anticodons (tRNA-Asp, -Asn, -His and -Tyr). Catalysis occurs through a double-displacement mechanism. The nucleophile active site attacks the C1' of nucleotide 34 to detach the guanine base from the RNA, forming a covalent enzyme-RNA intermediate. The proton acceptor active site deprotonates the incoming PreQ1, allowing a nucleophilic attack on the C1' of the ribose to form the product. After dissociation, two additional enzymatic reactions on the tRNA convert PreQ1 to queuine (Q), resulting in the hypermodified nucleoside queuosine (7-(((4,5-cis-dihydroxy-2-cyclopenten-1-yl)amino)methyl)-7-deazaguanosine).</text>
</comment>
<feature type="binding site" evidence="4">
    <location>
        <position position="215"/>
    </location>
    <ligand>
        <name>substrate</name>
    </ligand>
</feature>
<keyword evidence="1 4" id="KW-0328">Glycosyltransferase</keyword>
<dbReference type="InterPro" id="IPR050076">
    <property type="entry name" value="ArchSynthase1/Queuine_TRR"/>
</dbReference>
<keyword evidence="4" id="KW-0862">Zinc</keyword>
<dbReference type="Proteomes" id="UP000228996">
    <property type="component" value="Unassembled WGS sequence"/>
</dbReference>
<dbReference type="InterPro" id="IPR004803">
    <property type="entry name" value="TGT"/>
</dbReference>
<dbReference type="Pfam" id="PF01702">
    <property type="entry name" value="TGT"/>
    <property type="match status" value="1"/>
</dbReference>
<evidence type="ECO:0000256" key="4">
    <source>
        <dbReference type="HAMAP-Rule" id="MF_00168"/>
    </source>
</evidence>
<dbReference type="AlphaFoldDB" id="A0A2M6XDA6"/>
<dbReference type="PANTHER" id="PTHR46499">
    <property type="entry name" value="QUEUINE TRNA-RIBOSYLTRANSFERASE"/>
    <property type="match status" value="1"/>
</dbReference>
<dbReference type="EC" id="2.4.2.29" evidence="4"/>
<dbReference type="HAMAP" id="MF_00168">
    <property type="entry name" value="Q_tRNA_Tgt"/>
    <property type="match status" value="1"/>
</dbReference>
<accession>A0A2M6XDA6</accession>
<feature type="binding site" evidence="4">
    <location>
        <position position="332"/>
    </location>
    <ligand>
        <name>Zn(2+)</name>
        <dbReference type="ChEBI" id="CHEBI:29105"/>
    </ligand>
</feature>
<keyword evidence="2 4" id="KW-0808">Transferase</keyword>
<comment type="similarity">
    <text evidence="4">Belongs to the queuine tRNA-ribosyltransferase family.</text>
</comment>
<keyword evidence="3 4" id="KW-0819">tRNA processing</keyword>
<feature type="binding site" evidence="4">
    <location>
        <position position="335"/>
    </location>
    <ligand>
        <name>Zn(2+)</name>
        <dbReference type="ChEBI" id="CHEBI:29105"/>
    </ligand>
</feature>
<dbReference type="InterPro" id="IPR002616">
    <property type="entry name" value="tRNA_ribo_trans-like"/>
</dbReference>
<feature type="region of interest" description="RNA binding" evidence="4">
    <location>
        <begin position="273"/>
        <end position="279"/>
    </location>
</feature>
<evidence type="ECO:0000259" key="5">
    <source>
        <dbReference type="Pfam" id="PF01702"/>
    </source>
</evidence>
<evidence type="ECO:0000256" key="3">
    <source>
        <dbReference type="ARBA" id="ARBA00022694"/>
    </source>
</evidence>
<sequence length="382" mass="43155">MIEFKIIKKSKKSKARIGILTTPHGEVETPAFVPVATQGVVKTLTSEEAKMAGCQLLIANTFHLHSKPGEKIIAESGGLHQFMNWDRPLMTDSTGFQVFSLGFGSDLKVGKLLKYFPGENDQKIIIGQQPNKVKITHNGVFFKSLVSGDNIFIGPKESMNIQEKLGADIIFAFDECTAPFVTYEYAKVALSRTHRWIKVCLEEKDKNQALFGIVQGSRFKDLREESAKYIAGCEGVEGFGIGGDLGNSKEQMMEIISWTIPNLSENKPRHLLGIGYLEDMEKVIEAGIDLFDCTVPTHYARRGFAFTKEGRLDLSKTKYLTDRNSLDSNCQCETCKNYKRNYLSHLVRADEWTGSHLLTIHNLYYFNKYVTNLRERIKNEEI</sequence>
<feature type="binding site" evidence="4">
    <location>
        <position position="330"/>
    </location>
    <ligand>
        <name>Zn(2+)</name>
        <dbReference type="ChEBI" id="CHEBI:29105"/>
    </ligand>
</feature>
<dbReference type="NCBIfam" id="TIGR00430">
    <property type="entry name" value="Q_tRNA_tgt"/>
    <property type="match status" value="1"/>
</dbReference>
<dbReference type="GO" id="GO:0008479">
    <property type="term" value="F:tRNA-guanosine(34) queuine transglycosylase activity"/>
    <property type="evidence" value="ECO:0007669"/>
    <property type="project" value="UniProtKB-UniRule"/>
</dbReference>
<dbReference type="InterPro" id="IPR036511">
    <property type="entry name" value="TGT-like_sf"/>
</dbReference>
<comment type="caution">
    <text evidence="6">The sequence shown here is derived from an EMBL/GenBank/DDBJ whole genome shotgun (WGS) entry which is preliminary data.</text>
</comment>
<dbReference type="SUPFAM" id="SSF51713">
    <property type="entry name" value="tRNA-guanine transglycosylase"/>
    <property type="match status" value="1"/>
</dbReference>
<dbReference type="GO" id="GO:0005737">
    <property type="term" value="C:cytoplasm"/>
    <property type="evidence" value="ECO:0007669"/>
    <property type="project" value="TreeGrafter"/>
</dbReference>
<feature type="domain" description="tRNA-guanine(15) transglycosylase-like" evidence="5">
    <location>
        <begin position="13"/>
        <end position="381"/>
    </location>
</feature>
<feature type="binding site" evidence="4">
    <location>
        <position position="243"/>
    </location>
    <ligand>
        <name>substrate</name>
    </ligand>
</feature>
<reference evidence="7" key="1">
    <citation type="submission" date="2017-09" db="EMBL/GenBank/DDBJ databases">
        <title>Depth-based differentiation of microbial function through sediment-hosted aquifers and enrichment of novel symbionts in the deep terrestrial subsurface.</title>
        <authorList>
            <person name="Probst A.J."/>
            <person name="Ladd B."/>
            <person name="Jarett J.K."/>
            <person name="Geller-Mcgrath D.E."/>
            <person name="Sieber C.M.K."/>
            <person name="Emerson J.B."/>
            <person name="Anantharaman K."/>
            <person name="Thomas B.C."/>
            <person name="Malmstrom R."/>
            <person name="Stieglmeier M."/>
            <person name="Klingl A."/>
            <person name="Woyke T."/>
            <person name="Ryan C.M."/>
            <person name="Banfield J.F."/>
        </authorList>
    </citation>
    <scope>NUCLEOTIDE SEQUENCE [LARGE SCALE GENOMIC DNA]</scope>
</reference>
<protein>
    <recommendedName>
        <fullName evidence="4">Queuine tRNA-ribosyltransferase</fullName>
        <ecNumber evidence="4">2.4.2.29</ecNumber>
    </recommendedName>
    <alternativeName>
        <fullName evidence="4">Guanine insertion enzyme</fullName>
    </alternativeName>
    <alternativeName>
        <fullName evidence="4">tRNA-guanine transglycosylase</fullName>
    </alternativeName>
</protein>
<evidence type="ECO:0000313" key="7">
    <source>
        <dbReference type="Proteomes" id="UP000228996"/>
    </source>
</evidence>
<feature type="binding site" evidence="4">
    <location>
        <position position="361"/>
    </location>
    <ligand>
        <name>Zn(2+)</name>
        <dbReference type="ChEBI" id="CHEBI:29105"/>
    </ligand>
</feature>
<keyword evidence="4" id="KW-0671">Queuosine biosynthesis</keyword>
<comment type="pathway">
    <text evidence="4">tRNA modification; tRNA-queuosine biosynthesis.</text>
</comment>
<feature type="active site" description="Nucleophile" evidence="4">
    <location>
        <position position="292"/>
    </location>
</feature>
<name>A0A2M6XDA6_9BACT</name>
<proteinExistence type="inferred from homology"/>
<dbReference type="UniPathway" id="UPA00392"/>
<gene>
    <name evidence="4 6" type="primary">tgt</name>
    <name evidence="6" type="ORF">COT44_02440</name>
</gene>
<comment type="catalytic activity">
    <reaction evidence="4">
        <text>7-aminomethyl-7-carbaguanine + guanosine(34) in tRNA = 7-aminomethyl-7-carbaguanosine(34) in tRNA + guanine</text>
        <dbReference type="Rhea" id="RHEA:24104"/>
        <dbReference type="Rhea" id="RHEA-COMP:10341"/>
        <dbReference type="Rhea" id="RHEA-COMP:10342"/>
        <dbReference type="ChEBI" id="CHEBI:16235"/>
        <dbReference type="ChEBI" id="CHEBI:58703"/>
        <dbReference type="ChEBI" id="CHEBI:74269"/>
        <dbReference type="ChEBI" id="CHEBI:82833"/>
        <dbReference type="EC" id="2.4.2.29"/>
    </reaction>
</comment>
<feature type="binding site" evidence="4">
    <location>
        <position position="174"/>
    </location>
    <ligand>
        <name>substrate</name>
    </ligand>
</feature>